<feature type="domain" description="Endonuclease/exonuclease/phosphatase" evidence="1">
    <location>
        <begin position="13"/>
        <end position="81"/>
    </location>
</feature>
<dbReference type="GO" id="GO:0003824">
    <property type="term" value="F:catalytic activity"/>
    <property type="evidence" value="ECO:0007669"/>
    <property type="project" value="InterPro"/>
</dbReference>
<evidence type="ECO:0000259" key="1">
    <source>
        <dbReference type="Pfam" id="PF03372"/>
    </source>
</evidence>
<dbReference type="Ensembl" id="ENSAMXT00000036040.1">
    <property type="protein sequence ID" value="ENSAMXP00000047673.1"/>
    <property type="gene ID" value="ENSAMXG00000033438.1"/>
</dbReference>
<reference evidence="2" key="3">
    <citation type="submission" date="2025-08" db="UniProtKB">
        <authorList>
            <consortium name="Ensembl"/>
        </authorList>
    </citation>
    <scope>IDENTIFICATION</scope>
</reference>
<dbReference type="InParanoid" id="A0A3B1JZH1"/>
<proteinExistence type="predicted"/>
<keyword evidence="3" id="KW-1185">Reference proteome</keyword>
<evidence type="ECO:0000313" key="2">
    <source>
        <dbReference type="Ensembl" id="ENSAMXP00000047673.1"/>
    </source>
</evidence>
<evidence type="ECO:0000313" key="3">
    <source>
        <dbReference type="Proteomes" id="UP000018467"/>
    </source>
</evidence>
<protein>
    <recommendedName>
        <fullName evidence="1">Endonuclease/exonuclease/phosphatase domain-containing protein</fullName>
    </recommendedName>
</protein>
<sequence>RALSSIGANFTVLTINVRGLRNAVKRAAVFQDLASISPTICCLQEVHLRDQRDEALFSQQWVRGRAYWSVGGVHSSGVGILLGDRTFEKVTEKLKRVRDL</sequence>
<reference evidence="3" key="1">
    <citation type="submission" date="2013-03" db="EMBL/GenBank/DDBJ databases">
        <authorList>
            <person name="Jeffery W."/>
            <person name="Warren W."/>
            <person name="Wilson R.K."/>
        </authorList>
    </citation>
    <scope>NUCLEOTIDE SEQUENCE</scope>
    <source>
        <strain evidence="3">female</strain>
    </source>
</reference>
<reference evidence="2" key="4">
    <citation type="submission" date="2025-09" db="UniProtKB">
        <authorList>
            <consortium name="Ensembl"/>
        </authorList>
    </citation>
    <scope>IDENTIFICATION</scope>
</reference>
<dbReference type="Proteomes" id="UP000018467">
    <property type="component" value="Unassembled WGS sequence"/>
</dbReference>
<name>A0A3B1JZH1_ASTMX</name>
<dbReference type="AlphaFoldDB" id="A0A3B1JZH1"/>
<dbReference type="Gene3D" id="3.60.10.10">
    <property type="entry name" value="Endonuclease/exonuclease/phosphatase"/>
    <property type="match status" value="1"/>
</dbReference>
<organism evidence="2 3">
    <name type="scientific">Astyanax mexicanus</name>
    <name type="common">Blind cave fish</name>
    <name type="synonym">Astyanax fasciatus mexicanus</name>
    <dbReference type="NCBI Taxonomy" id="7994"/>
    <lineage>
        <taxon>Eukaryota</taxon>
        <taxon>Metazoa</taxon>
        <taxon>Chordata</taxon>
        <taxon>Craniata</taxon>
        <taxon>Vertebrata</taxon>
        <taxon>Euteleostomi</taxon>
        <taxon>Actinopterygii</taxon>
        <taxon>Neopterygii</taxon>
        <taxon>Teleostei</taxon>
        <taxon>Ostariophysi</taxon>
        <taxon>Characiformes</taxon>
        <taxon>Characoidei</taxon>
        <taxon>Acestrorhamphidae</taxon>
        <taxon>Acestrorhamphinae</taxon>
        <taxon>Astyanax</taxon>
    </lineage>
</organism>
<reference evidence="3" key="2">
    <citation type="journal article" date="2014" name="Nat. Commun.">
        <title>The cavefish genome reveals candidate genes for eye loss.</title>
        <authorList>
            <person name="McGaugh S.E."/>
            <person name="Gross J.B."/>
            <person name="Aken B."/>
            <person name="Blin M."/>
            <person name="Borowsky R."/>
            <person name="Chalopin D."/>
            <person name="Hinaux H."/>
            <person name="Jeffery W.R."/>
            <person name="Keene A."/>
            <person name="Ma L."/>
            <person name="Minx P."/>
            <person name="Murphy D."/>
            <person name="O'Quin K.E."/>
            <person name="Retaux S."/>
            <person name="Rohner N."/>
            <person name="Searle S.M."/>
            <person name="Stahl B.A."/>
            <person name="Tabin C."/>
            <person name="Volff J.N."/>
            <person name="Yoshizawa M."/>
            <person name="Warren W.C."/>
        </authorList>
    </citation>
    <scope>NUCLEOTIDE SEQUENCE [LARGE SCALE GENOMIC DNA]</scope>
    <source>
        <strain evidence="3">female</strain>
    </source>
</reference>
<dbReference type="InterPro" id="IPR005135">
    <property type="entry name" value="Endo/exonuclease/phosphatase"/>
</dbReference>
<dbReference type="InterPro" id="IPR036691">
    <property type="entry name" value="Endo/exonu/phosph_ase_sf"/>
</dbReference>
<accession>A0A3B1JZH1</accession>
<dbReference type="Pfam" id="PF03372">
    <property type="entry name" value="Exo_endo_phos"/>
    <property type="match status" value="1"/>
</dbReference>
<dbReference type="GeneTree" id="ENSGT01120000272480"/>
<dbReference type="SUPFAM" id="SSF56219">
    <property type="entry name" value="DNase I-like"/>
    <property type="match status" value="1"/>
</dbReference>